<proteinExistence type="predicted"/>
<protein>
    <submittedName>
        <fullName evidence="1">13s condensin subunit</fullName>
    </submittedName>
</protein>
<dbReference type="AlphaFoldDB" id="T0L593"/>
<dbReference type="HOGENOM" id="CLU_987292_0_0_1"/>
<evidence type="ECO:0000313" key="1">
    <source>
        <dbReference type="EMBL" id="EQB59898.1"/>
    </source>
</evidence>
<dbReference type="VEuPathDB" id="MicrosporidiaDB:NAPIS_ORF02524"/>
<dbReference type="EMBL" id="KE647353">
    <property type="protein sequence ID" value="EQB59898.1"/>
    <property type="molecule type" value="Genomic_DNA"/>
</dbReference>
<dbReference type="OrthoDB" id="10629045at2759"/>
<accession>T0L593</accession>
<keyword evidence="2" id="KW-1185">Reference proteome</keyword>
<name>T0L593_9MICR</name>
<gene>
    <name evidence="1" type="ORF">NAPIS_ORF02524</name>
</gene>
<dbReference type="Proteomes" id="UP000053780">
    <property type="component" value="Unassembled WGS sequence"/>
</dbReference>
<evidence type="ECO:0000313" key="2">
    <source>
        <dbReference type="Proteomes" id="UP000053780"/>
    </source>
</evidence>
<reference evidence="1 2" key="1">
    <citation type="journal article" date="2013" name="BMC Genomics">
        <title>Genome sequencing and comparative genomics of honey bee microsporidia, Nosema apis reveal novel insights into host-parasite interactions.</title>
        <authorList>
            <person name="Chen Yp."/>
            <person name="Pettis J.S."/>
            <person name="Zhao Y."/>
            <person name="Liu X."/>
            <person name="Tallon L.J."/>
            <person name="Sadzewicz L.D."/>
            <person name="Li R."/>
            <person name="Zheng H."/>
            <person name="Huang S."/>
            <person name="Zhang X."/>
            <person name="Hamilton M.C."/>
            <person name="Pernal S.F."/>
            <person name="Melathopoulos A.P."/>
            <person name="Yan X."/>
            <person name="Evans J.D."/>
        </authorList>
    </citation>
    <scope>NUCLEOTIDE SEQUENCE [LARGE SCALE GENOMIC DNA]</scope>
    <source>
        <strain evidence="1 2">BRL 01</strain>
    </source>
</reference>
<sequence length="282" mass="33135">MQDLENLLNCVKNKPITENIEHFTILSLQYHNKSKLFKILKTNKMSDTIYNLLFNLISNKNVSTNEFLIDFLSFLKIQNDIEWKLKIVFQILELNKNKKINNDLKLLILQNIKSCNSEDLSNNYNFLKENNLQGEYENASDVINVLNNDNISNLPNNTINNIKNICSYIFNFLLNENSSEIVYAILIFIPEIIEVFLKMCLLQTNTIVLKNVSLIVSQLSSTYPKLFHNYKKFEGFIDNELYYIRNCYLEIVFNQIIYIKNLINQENENDCVDDLNISNKKI</sequence>
<organism evidence="1 2">
    <name type="scientific">Vairimorpha apis BRL 01</name>
    <dbReference type="NCBI Taxonomy" id="1037528"/>
    <lineage>
        <taxon>Eukaryota</taxon>
        <taxon>Fungi</taxon>
        <taxon>Fungi incertae sedis</taxon>
        <taxon>Microsporidia</taxon>
        <taxon>Nosematidae</taxon>
        <taxon>Vairimorpha</taxon>
    </lineage>
</organism>